<keyword evidence="6" id="KW-0539">Nucleus</keyword>
<keyword evidence="10" id="KW-1185">Reference proteome</keyword>
<accession>A0A7K6WD04</accession>
<evidence type="ECO:0000256" key="6">
    <source>
        <dbReference type="ARBA" id="ARBA00023242"/>
    </source>
</evidence>
<evidence type="ECO:0000313" key="9">
    <source>
        <dbReference type="EMBL" id="NWX45192.1"/>
    </source>
</evidence>
<keyword evidence="5" id="KW-0597">Phosphoprotein</keyword>
<dbReference type="GO" id="GO:0005737">
    <property type="term" value="C:cytoplasm"/>
    <property type="evidence" value="ECO:0007669"/>
    <property type="project" value="UniProtKB-SubCell"/>
</dbReference>
<dbReference type="InterPro" id="IPR000580">
    <property type="entry name" value="TSC22/Bun"/>
</dbReference>
<dbReference type="GO" id="GO:0070236">
    <property type="term" value="P:negative regulation of activation-induced cell death of T cells"/>
    <property type="evidence" value="ECO:0007669"/>
    <property type="project" value="TreeGrafter"/>
</dbReference>
<comment type="similarity">
    <text evidence="3">Belongs to the TSC-22/Dip/Bun family.</text>
</comment>
<dbReference type="PROSITE" id="PS01289">
    <property type="entry name" value="TSC22"/>
    <property type="match status" value="1"/>
</dbReference>
<evidence type="ECO:0000256" key="5">
    <source>
        <dbReference type="ARBA" id="ARBA00022553"/>
    </source>
</evidence>
<dbReference type="SUPFAM" id="SSF58026">
    <property type="entry name" value="Delta-sleep-inducing peptide immunoreactive peptide"/>
    <property type="match status" value="1"/>
</dbReference>
<dbReference type="CDD" id="cd21940">
    <property type="entry name" value="ZIP_TSC22D3"/>
    <property type="match status" value="1"/>
</dbReference>
<gene>
    <name evidence="9" type="primary">Tsc22d3</name>
    <name evidence="9" type="ORF">STECAR_R14702</name>
</gene>
<dbReference type="OrthoDB" id="8961796at2759"/>
<comment type="subcellular location">
    <subcellularLocation>
        <location evidence="2">Cytoplasm</location>
    </subcellularLocation>
    <subcellularLocation>
        <location evidence="1">Nucleus</location>
    </subcellularLocation>
</comment>
<feature type="non-terminal residue" evidence="9">
    <location>
        <position position="1"/>
    </location>
</feature>
<dbReference type="Pfam" id="PF01166">
    <property type="entry name" value="TSC22"/>
    <property type="match status" value="1"/>
</dbReference>
<feature type="non-terminal residue" evidence="9">
    <location>
        <position position="193"/>
    </location>
</feature>
<protein>
    <recommendedName>
        <fullName evidence="7">TSC22 domain family protein 3</fullName>
    </recommendedName>
</protein>
<reference evidence="9 10" key="1">
    <citation type="submission" date="2019-09" db="EMBL/GenBank/DDBJ databases">
        <title>Bird 10,000 Genomes (B10K) Project - Family phase.</title>
        <authorList>
            <person name="Zhang G."/>
        </authorList>
    </citation>
    <scope>NUCLEOTIDE SEQUENCE [LARGE SCALE GENOMIC DNA]</scope>
    <source>
        <strain evidence="9">OUT-0004</strain>
    </source>
</reference>
<dbReference type="AlphaFoldDB" id="A0A7K6WD04"/>
<evidence type="ECO:0000256" key="8">
    <source>
        <dbReference type="SAM" id="Coils"/>
    </source>
</evidence>
<dbReference type="Proteomes" id="UP000516988">
    <property type="component" value="Unassembled WGS sequence"/>
</dbReference>
<dbReference type="GO" id="GO:0005634">
    <property type="term" value="C:nucleus"/>
    <property type="evidence" value="ECO:0007669"/>
    <property type="project" value="UniProtKB-SubCell"/>
</dbReference>
<organism evidence="9 10">
    <name type="scientific">Steatornis caripensis</name>
    <name type="common">Oilbird</name>
    <dbReference type="NCBI Taxonomy" id="48435"/>
    <lineage>
        <taxon>Eukaryota</taxon>
        <taxon>Metazoa</taxon>
        <taxon>Chordata</taxon>
        <taxon>Craniata</taxon>
        <taxon>Vertebrata</taxon>
        <taxon>Euteleostomi</taxon>
        <taxon>Archelosauria</taxon>
        <taxon>Archosauria</taxon>
        <taxon>Dinosauria</taxon>
        <taxon>Saurischia</taxon>
        <taxon>Theropoda</taxon>
        <taxon>Coelurosauria</taxon>
        <taxon>Aves</taxon>
        <taxon>Neognathae</taxon>
        <taxon>Neoaves</taxon>
        <taxon>Strisores</taxon>
        <taxon>Caprimulgiformes</taxon>
        <taxon>Steatornithidae</taxon>
        <taxon>Steatornis</taxon>
    </lineage>
</organism>
<comment type="caution">
    <text evidence="9">The sequence shown here is derived from an EMBL/GenBank/DDBJ whole genome shotgun (WGS) entry which is preliminary data.</text>
</comment>
<name>A0A7K6WD04_STECA</name>
<proteinExistence type="inferred from homology"/>
<evidence type="ECO:0000256" key="1">
    <source>
        <dbReference type="ARBA" id="ARBA00004123"/>
    </source>
</evidence>
<dbReference type="GO" id="GO:0006357">
    <property type="term" value="P:regulation of transcription by RNA polymerase II"/>
    <property type="evidence" value="ECO:0007669"/>
    <property type="project" value="InterPro"/>
</dbReference>
<sequence>GLDCCSCCLDLANRSGLEEGAGGENNNLGSPTVSSFRQLQEQLVRKNLNTDKLSSIMRQDSLEPVVRDPCYLFNQGICNRNIDQTLLSILLLFHSASGASVVAIDNKIEQAMDLVKNHLMYAVREEVEVLKEQIKELLEKNSQLERENSLLKTLASPEQLEKFQSRLPTEVLCLEEQSPGAAAPAQHSGGSAV</sequence>
<evidence type="ECO:0000256" key="7">
    <source>
        <dbReference type="ARBA" id="ARBA00039909"/>
    </source>
</evidence>
<dbReference type="InterPro" id="IPR047862">
    <property type="entry name" value="TSC22/BUN_CS"/>
</dbReference>
<keyword evidence="4" id="KW-0963">Cytoplasm</keyword>
<feature type="coiled-coil region" evidence="8">
    <location>
        <begin position="120"/>
        <end position="154"/>
    </location>
</feature>
<keyword evidence="8" id="KW-0175">Coiled coil</keyword>
<dbReference type="PANTHER" id="PTHR12348:SF24">
    <property type="entry name" value="TSC22 DOMAIN FAMILY PROTEIN 3"/>
    <property type="match status" value="1"/>
</dbReference>
<evidence type="ECO:0000256" key="3">
    <source>
        <dbReference type="ARBA" id="ARBA00007908"/>
    </source>
</evidence>
<evidence type="ECO:0000256" key="4">
    <source>
        <dbReference type="ARBA" id="ARBA00022490"/>
    </source>
</evidence>
<evidence type="ECO:0000313" key="10">
    <source>
        <dbReference type="Proteomes" id="UP000516988"/>
    </source>
</evidence>
<dbReference type="PANTHER" id="PTHR12348">
    <property type="entry name" value="TSC22"/>
    <property type="match status" value="1"/>
</dbReference>
<evidence type="ECO:0000256" key="2">
    <source>
        <dbReference type="ARBA" id="ARBA00004496"/>
    </source>
</evidence>
<dbReference type="Gene3D" id="1.20.5.490">
    <property type="entry name" value="Single helix bin"/>
    <property type="match status" value="1"/>
</dbReference>
<dbReference type="FunFam" id="1.20.5.490:FF:000002">
    <property type="entry name" value="TSC22 domain family, member 1"/>
    <property type="match status" value="1"/>
</dbReference>
<dbReference type="EMBL" id="VZSC01008950">
    <property type="protein sequence ID" value="NWX45192.1"/>
    <property type="molecule type" value="Genomic_DNA"/>
</dbReference>